<dbReference type="InterPro" id="IPR017850">
    <property type="entry name" value="Alkaline_phosphatase_core_sf"/>
</dbReference>
<dbReference type="Gene3D" id="3.40.720.10">
    <property type="entry name" value="Alkaline Phosphatase, subunit A"/>
    <property type="match status" value="1"/>
</dbReference>
<reference evidence="2 3" key="1">
    <citation type="submission" date="2018-08" db="EMBL/GenBank/DDBJ databases">
        <title>Acidipila sp. 4G-K13, an acidobacterium isolated from forest soil.</title>
        <authorList>
            <person name="Gao Z.-H."/>
            <person name="Qiu L.-H."/>
        </authorList>
    </citation>
    <scope>NUCLEOTIDE SEQUENCE [LARGE SCALE GENOMIC DNA]</scope>
    <source>
        <strain evidence="2 3">4G-K13</strain>
    </source>
</reference>
<dbReference type="OrthoDB" id="9779418at2"/>
<keyword evidence="3" id="KW-1185">Reference proteome</keyword>
<dbReference type="AlphaFoldDB" id="A0A372IUD2"/>
<dbReference type="Proteomes" id="UP000264702">
    <property type="component" value="Unassembled WGS sequence"/>
</dbReference>
<evidence type="ECO:0000313" key="3">
    <source>
        <dbReference type="Proteomes" id="UP000264702"/>
    </source>
</evidence>
<sequence length="468" mass="50784">MNDLSFRFFRRVFLCIVLPAVCALCAACSAWAAPVLMISIDGLKPEYVTHADEHGLKVPTLRRFLTEGTYADGVQAVLPTVTYPDHTTLITGVWPIRHGILNNPLFDPERKFSGAWYWYASSIKVPTLWDAAHAAGIRTASVSWPVSVNATSVDWLIPEYWRSLSPAGGGNPQDRELMAAISRPDGALAEMEKRLGPYMMGNETTLEGDATRTRFSLDILRREKPGFMTIHLSSLDEAEHLTGPFSEESDKTLEAIDGMVKELMDAALGNDPQTRVVIVSDHGFVKVDHLFNLYIPFLQAGLIETGKDAYSGAATVTAWKAEPWPASGLAAIVLHDPADAKTKEQVRTLLDRLAADPANGIARILDADEVKRDGGFPDAAFVLAMKPGYAIGTALSGALVTDHSPVKGTHGYLPSFPEMHSSFFMMGEGVAKGRDLGTIDMRQIAPTVAGVLGVSLTEAKQPALRIMP</sequence>
<comment type="caution">
    <text evidence="2">The sequence shown here is derived from an EMBL/GenBank/DDBJ whole genome shotgun (WGS) entry which is preliminary data.</text>
</comment>
<feature type="signal peptide" evidence="1">
    <location>
        <begin position="1"/>
        <end position="32"/>
    </location>
</feature>
<keyword evidence="1" id="KW-0732">Signal</keyword>
<accession>A0A372IUD2</accession>
<protein>
    <submittedName>
        <fullName evidence="2">Alkaline phosphatase family protein</fullName>
    </submittedName>
</protein>
<evidence type="ECO:0000256" key="1">
    <source>
        <dbReference type="SAM" id="SignalP"/>
    </source>
</evidence>
<dbReference type="SUPFAM" id="SSF53649">
    <property type="entry name" value="Alkaline phosphatase-like"/>
    <property type="match status" value="1"/>
</dbReference>
<name>A0A372IUD2_9BACT</name>
<dbReference type="Pfam" id="PF01663">
    <property type="entry name" value="Phosphodiest"/>
    <property type="match status" value="1"/>
</dbReference>
<dbReference type="EMBL" id="QVQT01000001">
    <property type="protein sequence ID" value="RFU18547.1"/>
    <property type="molecule type" value="Genomic_DNA"/>
</dbReference>
<organism evidence="2 3">
    <name type="scientific">Paracidobacterium acidisoli</name>
    <dbReference type="NCBI Taxonomy" id="2303751"/>
    <lineage>
        <taxon>Bacteria</taxon>
        <taxon>Pseudomonadati</taxon>
        <taxon>Acidobacteriota</taxon>
        <taxon>Terriglobia</taxon>
        <taxon>Terriglobales</taxon>
        <taxon>Acidobacteriaceae</taxon>
        <taxon>Paracidobacterium</taxon>
    </lineage>
</organism>
<feature type="chain" id="PRO_5016852839" evidence="1">
    <location>
        <begin position="33"/>
        <end position="468"/>
    </location>
</feature>
<proteinExistence type="predicted"/>
<dbReference type="GO" id="GO:0016787">
    <property type="term" value="F:hydrolase activity"/>
    <property type="evidence" value="ECO:0007669"/>
    <property type="project" value="UniProtKB-ARBA"/>
</dbReference>
<evidence type="ECO:0000313" key="2">
    <source>
        <dbReference type="EMBL" id="RFU18547.1"/>
    </source>
</evidence>
<dbReference type="CDD" id="cd16018">
    <property type="entry name" value="Enpp"/>
    <property type="match status" value="1"/>
</dbReference>
<dbReference type="PANTHER" id="PTHR10151:SF120">
    <property type="entry name" value="BIS(5'-ADENOSYL)-TRIPHOSPHATASE"/>
    <property type="match status" value="1"/>
</dbReference>
<dbReference type="InterPro" id="IPR002591">
    <property type="entry name" value="Phosphodiest/P_Trfase"/>
</dbReference>
<dbReference type="PANTHER" id="PTHR10151">
    <property type="entry name" value="ECTONUCLEOTIDE PYROPHOSPHATASE/PHOSPHODIESTERASE"/>
    <property type="match status" value="1"/>
</dbReference>
<gene>
    <name evidence="2" type="ORF">D0Y96_03080</name>
</gene>